<name>A0A7W6FM63_9HYPH</name>
<feature type="domain" description="Phenylalanine-tRNA ligase class II N-terminal" evidence="1">
    <location>
        <begin position="9"/>
        <end position="51"/>
    </location>
</feature>
<comment type="caution">
    <text evidence="2">The sequence shown here is derived from an EMBL/GenBank/DDBJ whole genome shotgun (WGS) entry which is preliminary data.</text>
</comment>
<accession>A0A7W6FM63</accession>
<sequence>MTYELEMQVEELRAELGHCDPAERHQITAELEQARAALKAAIEAQEGAVDAEPPH</sequence>
<dbReference type="GO" id="GO:0005737">
    <property type="term" value="C:cytoplasm"/>
    <property type="evidence" value="ECO:0007669"/>
    <property type="project" value="InterPro"/>
</dbReference>
<dbReference type="Pfam" id="PF02912">
    <property type="entry name" value="Phe_tRNA-synt_N"/>
    <property type="match status" value="1"/>
</dbReference>
<dbReference type="RefSeq" id="WP_183605121.1">
    <property type="nucleotide sequence ID" value="NZ_JACIDG010000020.1"/>
</dbReference>
<protein>
    <submittedName>
        <fullName evidence="2">ABC-type Zn uptake system ZnuABC Zn-binding protein ZnuA</fullName>
    </submittedName>
</protein>
<dbReference type="AlphaFoldDB" id="A0A7W6FM63"/>
<reference evidence="2 3" key="1">
    <citation type="submission" date="2020-08" db="EMBL/GenBank/DDBJ databases">
        <title>Genomic Encyclopedia of Type Strains, Phase IV (KMG-IV): sequencing the most valuable type-strain genomes for metagenomic binning, comparative biology and taxonomic classification.</title>
        <authorList>
            <person name="Goeker M."/>
        </authorList>
    </citation>
    <scope>NUCLEOTIDE SEQUENCE [LARGE SCALE GENOMIC DNA]</scope>
    <source>
        <strain evidence="2 3">DSM 19331</strain>
    </source>
</reference>
<organism evidence="2 3">
    <name type="scientific">Rhizobium fabae</name>
    <dbReference type="NCBI Taxonomy" id="573179"/>
    <lineage>
        <taxon>Bacteria</taxon>
        <taxon>Pseudomonadati</taxon>
        <taxon>Pseudomonadota</taxon>
        <taxon>Alphaproteobacteria</taxon>
        <taxon>Hyphomicrobiales</taxon>
        <taxon>Rhizobiaceae</taxon>
        <taxon>Rhizobium/Agrobacterium group</taxon>
        <taxon>Rhizobium</taxon>
    </lineage>
</organism>
<dbReference type="Proteomes" id="UP000545490">
    <property type="component" value="Unassembled WGS sequence"/>
</dbReference>
<gene>
    <name evidence="2" type="ORF">GGQ65_005974</name>
</gene>
<dbReference type="EMBL" id="JACIDG010000020">
    <property type="protein sequence ID" value="MBB3918634.1"/>
    <property type="molecule type" value="Genomic_DNA"/>
</dbReference>
<dbReference type="InterPro" id="IPR004188">
    <property type="entry name" value="Phe-tRNA_ligase_II_N"/>
</dbReference>
<evidence type="ECO:0000313" key="3">
    <source>
        <dbReference type="Proteomes" id="UP000545490"/>
    </source>
</evidence>
<evidence type="ECO:0000259" key="1">
    <source>
        <dbReference type="Pfam" id="PF02912"/>
    </source>
</evidence>
<proteinExistence type="predicted"/>
<dbReference type="GO" id="GO:0004826">
    <property type="term" value="F:phenylalanine-tRNA ligase activity"/>
    <property type="evidence" value="ECO:0007669"/>
    <property type="project" value="InterPro"/>
</dbReference>
<dbReference type="GO" id="GO:0005524">
    <property type="term" value="F:ATP binding"/>
    <property type="evidence" value="ECO:0007669"/>
    <property type="project" value="InterPro"/>
</dbReference>
<evidence type="ECO:0000313" key="2">
    <source>
        <dbReference type="EMBL" id="MBB3918634.1"/>
    </source>
</evidence>
<dbReference type="GO" id="GO:0006432">
    <property type="term" value="P:phenylalanyl-tRNA aminoacylation"/>
    <property type="evidence" value="ECO:0007669"/>
    <property type="project" value="InterPro"/>
</dbReference>